<gene>
    <name evidence="1" type="ORF">K9S39_07775</name>
</gene>
<dbReference type="Proteomes" id="UP000830115">
    <property type="component" value="Chromosome"/>
</dbReference>
<accession>A0ABY4M222</accession>
<dbReference type="RefSeq" id="WP_248862587.1">
    <property type="nucleotide sequence ID" value="NZ_CP086322.1"/>
</dbReference>
<protein>
    <submittedName>
        <fullName evidence="1">Uncharacterized protein</fullName>
    </submittedName>
</protein>
<keyword evidence="2" id="KW-1185">Reference proteome</keyword>
<dbReference type="EMBL" id="CP086322">
    <property type="protein sequence ID" value="UQA91770.1"/>
    <property type="molecule type" value="Genomic_DNA"/>
</dbReference>
<organism evidence="1 2">
    <name type="scientific">Streptomyces halobius</name>
    <dbReference type="NCBI Taxonomy" id="2879846"/>
    <lineage>
        <taxon>Bacteria</taxon>
        <taxon>Bacillati</taxon>
        <taxon>Actinomycetota</taxon>
        <taxon>Actinomycetes</taxon>
        <taxon>Kitasatosporales</taxon>
        <taxon>Streptomycetaceae</taxon>
        <taxon>Streptomyces</taxon>
    </lineage>
</organism>
<evidence type="ECO:0000313" key="2">
    <source>
        <dbReference type="Proteomes" id="UP000830115"/>
    </source>
</evidence>
<sequence>MTAKTIQIPTVGMKVAEFDWTTDSGSYSETSITKKVTFPDKVLLRDDKRQVQTAIQAFEIEARHNNGKYEYAFGAAKVDAKVTDVEDGKTVTVKITAQLRPKNPDADGRTFQFRVKGRVLATALLDTTFTLP</sequence>
<evidence type="ECO:0000313" key="1">
    <source>
        <dbReference type="EMBL" id="UQA91770.1"/>
    </source>
</evidence>
<name>A0ABY4M222_9ACTN</name>
<reference evidence="1" key="1">
    <citation type="submission" date="2021-10" db="EMBL/GenBank/DDBJ databases">
        <title>Streptomyces nigrumlapis sp.nov.,an antimicrobial producing actinobacterium isolated from Black Gobi rocks.</title>
        <authorList>
            <person name="Wen Y."/>
            <person name="Zhang W."/>
            <person name="Liu X.G."/>
        </authorList>
    </citation>
    <scope>NUCLEOTIDE SEQUENCE</scope>
    <source>
        <strain evidence="1">ST13-2-2</strain>
    </source>
</reference>
<proteinExistence type="predicted"/>